<evidence type="ECO:0000256" key="1">
    <source>
        <dbReference type="ARBA" id="ARBA00004613"/>
    </source>
</evidence>
<dbReference type="PANTHER" id="PTHR10009">
    <property type="entry name" value="PROTEIN YELLOW-RELATED"/>
    <property type="match status" value="1"/>
</dbReference>
<evidence type="ECO:0000256" key="4">
    <source>
        <dbReference type="ARBA" id="ARBA00022729"/>
    </source>
</evidence>
<proteinExistence type="evidence at transcript level"/>
<keyword evidence="3" id="KW-0964">Secreted</keyword>
<reference evidence="6" key="1">
    <citation type="submission" date="2016-11" db="EMBL/GenBank/DDBJ databases">
        <title>melanization related genes in Leptinotarsa decemlineata.</title>
        <authorList>
            <person name="Fu K."/>
        </authorList>
    </citation>
    <scope>NUCLEOTIDE SEQUENCE</scope>
</reference>
<name>A0A290GB03_LEPDE</name>
<evidence type="ECO:0000256" key="3">
    <source>
        <dbReference type="ARBA" id="ARBA00022525"/>
    </source>
</evidence>
<comment type="similarity">
    <text evidence="2">Belongs to the major royal jelly protein family.</text>
</comment>
<dbReference type="InterPro" id="IPR017996">
    <property type="entry name" value="MRJP/yellow-related"/>
</dbReference>
<dbReference type="GO" id="GO:0005576">
    <property type="term" value="C:extracellular region"/>
    <property type="evidence" value="ECO:0007669"/>
    <property type="project" value="UniProtKB-SubCell"/>
</dbReference>
<dbReference type="Gene3D" id="2.120.10.30">
    <property type="entry name" value="TolB, C-terminal domain"/>
    <property type="match status" value="1"/>
</dbReference>
<dbReference type="Pfam" id="PF03022">
    <property type="entry name" value="MRJP"/>
    <property type="match status" value="2"/>
</dbReference>
<dbReference type="InterPro" id="IPR011042">
    <property type="entry name" value="6-blade_b-propeller_TolB-like"/>
</dbReference>
<dbReference type="OrthoDB" id="7776143at2759"/>
<comment type="subcellular location">
    <subcellularLocation>
        <location evidence="1">Secreted</location>
    </subcellularLocation>
</comment>
<dbReference type="SUPFAM" id="SSF101898">
    <property type="entry name" value="NHL repeat"/>
    <property type="match status" value="1"/>
</dbReference>
<accession>A0A290GB03</accession>
<keyword evidence="4 5" id="KW-0732">Signal</keyword>
<evidence type="ECO:0000256" key="5">
    <source>
        <dbReference type="SAM" id="SignalP"/>
    </source>
</evidence>
<protein>
    <submittedName>
        <fullName evidence="6">Yellow-c2</fullName>
    </submittedName>
</protein>
<feature type="signal peptide" evidence="5">
    <location>
        <begin position="1"/>
        <end position="16"/>
    </location>
</feature>
<feature type="chain" id="PRO_5012493638" evidence="5">
    <location>
        <begin position="17"/>
        <end position="445"/>
    </location>
</feature>
<organism evidence="6">
    <name type="scientific">Leptinotarsa decemlineata</name>
    <name type="common">Colorado potato beetle</name>
    <name type="synonym">Doryphora decemlineata</name>
    <dbReference type="NCBI Taxonomy" id="7539"/>
    <lineage>
        <taxon>Eukaryota</taxon>
        <taxon>Metazoa</taxon>
        <taxon>Ecdysozoa</taxon>
        <taxon>Arthropoda</taxon>
        <taxon>Hexapoda</taxon>
        <taxon>Insecta</taxon>
        <taxon>Pterygota</taxon>
        <taxon>Neoptera</taxon>
        <taxon>Endopterygota</taxon>
        <taxon>Coleoptera</taxon>
        <taxon>Polyphaga</taxon>
        <taxon>Cucujiformia</taxon>
        <taxon>Chrysomeloidea</taxon>
        <taxon>Chrysomelidae</taxon>
        <taxon>Chrysomelinae</taxon>
        <taxon>Doryphorini</taxon>
        <taxon>Leptinotarsa</taxon>
    </lineage>
</organism>
<dbReference type="AlphaFoldDB" id="A0A290GB03"/>
<evidence type="ECO:0000313" key="6">
    <source>
        <dbReference type="EMBL" id="ATB56358.1"/>
    </source>
</evidence>
<sequence>MLKLAIFTAFISVGESGRYGAGLPSDGFRRDNSGIKLQEVFAWSKIDYNWPNMEARDEAMRNGVYVAENNLPLGVAKWKNKLFVTVPRWRSGVPAALNYISLDTANATAPLNPYPDWKANALPREDETPTENHIVSPFRIKVDPCDRLWVMDTGLAGITDNHKRIFPSAVVIFDLKTDKLIRRYNLKRSDINGWSSLFSNIIVDVTKDTCDMAFAYIPDMQGYGLVVYSFADNNSWRVRHNYFNIDPLKGDLTIGGVSAQSPFGIISVALGPGKKNGKKLLAQLPIMISDKEMYFQRFRTAYFHSLASTSEFSVSTEVLRNQTLATDPRSYVLFKFEGNKGERAQSSASVFDEKRNVLFLGQIQEDLLACWNPSTKLTPQNVDVVAVDHEKLIFINDITIDDDQLWILSDRMPSFLYKLLNFNEVNYKIFKVSVEESIKGTRCAT</sequence>
<evidence type="ECO:0000256" key="2">
    <source>
        <dbReference type="ARBA" id="ARBA00009127"/>
    </source>
</evidence>
<dbReference type="PANTHER" id="PTHR10009:SF11">
    <property type="entry name" value="RH54244P"/>
    <property type="match status" value="1"/>
</dbReference>
<dbReference type="EMBL" id="KY221860">
    <property type="protein sequence ID" value="ATB56358.1"/>
    <property type="molecule type" value="mRNA"/>
</dbReference>